<dbReference type="GO" id="GO:0086010">
    <property type="term" value="P:membrane depolarization during action potential"/>
    <property type="evidence" value="ECO:0007669"/>
    <property type="project" value="TreeGrafter"/>
</dbReference>
<evidence type="ECO:0000256" key="2">
    <source>
        <dbReference type="ARBA" id="ARBA00022692"/>
    </source>
</evidence>
<dbReference type="InterPro" id="IPR005821">
    <property type="entry name" value="Ion_trans_dom"/>
</dbReference>
<evidence type="ECO:0000256" key="5">
    <source>
        <dbReference type="SAM" id="Coils"/>
    </source>
</evidence>
<dbReference type="GO" id="GO:0019228">
    <property type="term" value="P:neuronal action potential"/>
    <property type="evidence" value="ECO:0007669"/>
    <property type="project" value="TreeGrafter"/>
</dbReference>
<feature type="transmembrane region" description="Helical" evidence="6">
    <location>
        <begin position="136"/>
        <end position="163"/>
    </location>
</feature>
<name>A0A814QCH4_9BILA</name>
<dbReference type="SUPFAM" id="SSF81324">
    <property type="entry name" value="Voltage-gated potassium channels"/>
    <property type="match status" value="1"/>
</dbReference>
<dbReference type="AlphaFoldDB" id="A0A814QCH4"/>
<dbReference type="PANTHER" id="PTHR10037">
    <property type="entry name" value="VOLTAGE-GATED CATION CHANNEL CALCIUM AND SODIUM"/>
    <property type="match status" value="1"/>
</dbReference>
<feature type="domain" description="Ion transport" evidence="7">
    <location>
        <begin position="143"/>
        <end position="428"/>
    </location>
</feature>
<dbReference type="GO" id="GO:0001518">
    <property type="term" value="C:voltage-gated sodium channel complex"/>
    <property type="evidence" value="ECO:0007669"/>
    <property type="project" value="TreeGrafter"/>
</dbReference>
<proteinExistence type="predicted"/>
<evidence type="ECO:0000259" key="7">
    <source>
        <dbReference type="Pfam" id="PF00520"/>
    </source>
</evidence>
<evidence type="ECO:0000256" key="3">
    <source>
        <dbReference type="ARBA" id="ARBA00022989"/>
    </source>
</evidence>
<sequence>MDYDSIIFREFTHESIERIKHYREEEAERVACQQLEEQSIHKNNNVQRHPRNKLLKDEQIEQKRIPNKDLAVGQELPRILKHKFPQELIGKPIEEIDNYYRTENVFVVINKNHTIFRFSSTSACFLLSPFNLIRRLAIHILTHSIFTTLVMLTIITNCIFMTFKNVPETVEYVFTGIYTFEALTKCLARGFILEKYTFLRDPWNWLDFIVITIAYVAFFVNLGKVAVLRTFRVLRALKTVAVVPGLKTIVSSLIQSFMSLRDVAILSAFILSIFALIGIQLYMGVLRQKCVPTYESFINNSNLSNISYNFYLKQMDNQTYWYEKDDIYLLCGNASGSTKCPNGYVCWKDRGESPDFGYTSFDNYGWAMLSCFRLMTQDYWENLYQIVLSAAGRYHFFYFLSVIFFGSFYLVNLILAIVSRSYLDQQSKDEAENEENEKHKTEDELQLKNEQDQICLDIQNENKIQLNSMELSSLTFQSGNENVNLILTNEEINKSSYLSQQNSNFTLYHVEPALMTDILSSQQLHRTSIQSKNMNTTNTFGQRLSKTLKMYCCEWTCQSEIFKKFQGLTDDDYDMYYEKWQVFDPSGLQFIRYDQLSDFVDGLEAPLRVSKPNKLLFVVMNLPICENDRMHCVDILDALTKNFLGKPDLLGENSLGGEPPIDIKKDRPKDYHPVTTTLQRQREIYLSRLGLNGFRTNLQRSRNQQLLLEKSTISQTD</sequence>
<feature type="transmembrane region" description="Helical" evidence="6">
    <location>
        <begin position="239"/>
        <end position="258"/>
    </location>
</feature>
<protein>
    <recommendedName>
        <fullName evidence="7">Ion transport domain-containing protein</fullName>
    </recommendedName>
</protein>
<dbReference type="FunFam" id="1.20.120.350:FF:000108">
    <property type="entry name" value="Sodium channel, voltage-gated, type VIII, alpha subunit b"/>
    <property type="match status" value="1"/>
</dbReference>
<reference evidence="8" key="1">
    <citation type="submission" date="2021-02" db="EMBL/GenBank/DDBJ databases">
        <authorList>
            <person name="Nowell W R."/>
        </authorList>
    </citation>
    <scope>NUCLEOTIDE SEQUENCE</scope>
</reference>
<dbReference type="Gene3D" id="1.10.287.70">
    <property type="match status" value="1"/>
</dbReference>
<keyword evidence="3 6" id="KW-1133">Transmembrane helix</keyword>
<feature type="transmembrane region" description="Helical" evidence="6">
    <location>
        <begin position="396"/>
        <end position="418"/>
    </location>
</feature>
<feature type="coiled-coil region" evidence="5">
    <location>
        <begin position="424"/>
        <end position="451"/>
    </location>
</feature>
<evidence type="ECO:0000256" key="6">
    <source>
        <dbReference type="SAM" id="Phobius"/>
    </source>
</evidence>
<keyword evidence="4 6" id="KW-0472">Membrane</keyword>
<organism evidence="8 9">
    <name type="scientific">Adineta steineri</name>
    <dbReference type="NCBI Taxonomy" id="433720"/>
    <lineage>
        <taxon>Eukaryota</taxon>
        <taxon>Metazoa</taxon>
        <taxon>Spiralia</taxon>
        <taxon>Gnathifera</taxon>
        <taxon>Rotifera</taxon>
        <taxon>Eurotatoria</taxon>
        <taxon>Bdelloidea</taxon>
        <taxon>Adinetida</taxon>
        <taxon>Adinetidae</taxon>
        <taxon>Adineta</taxon>
    </lineage>
</organism>
<dbReference type="PANTHER" id="PTHR10037:SF288">
    <property type="entry name" value="SODIUM CHANNEL PROTEIN PARA"/>
    <property type="match status" value="1"/>
</dbReference>
<comment type="caution">
    <text evidence="8">The sequence shown here is derived from an EMBL/GenBank/DDBJ whole genome shotgun (WGS) entry which is preliminary data.</text>
</comment>
<evidence type="ECO:0000313" key="8">
    <source>
        <dbReference type="EMBL" id="CAF1117771.1"/>
    </source>
</evidence>
<comment type="subcellular location">
    <subcellularLocation>
        <location evidence="1">Membrane</location>
        <topology evidence="1">Multi-pass membrane protein</topology>
    </subcellularLocation>
</comment>
<dbReference type="InterPro" id="IPR027359">
    <property type="entry name" value="Volt_channel_dom_sf"/>
</dbReference>
<dbReference type="Pfam" id="PF00520">
    <property type="entry name" value="Ion_trans"/>
    <property type="match status" value="1"/>
</dbReference>
<evidence type="ECO:0000313" key="9">
    <source>
        <dbReference type="Proteomes" id="UP000663860"/>
    </source>
</evidence>
<dbReference type="EMBL" id="CAJNOE010000283">
    <property type="protein sequence ID" value="CAF1117771.1"/>
    <property type="molecule type" value="Genomic_DNA"/>
</dbReference>
<gene>
    <name evidence="8" type="ORF">IZO911_LOCUS23966</name>
</gene>
<dbReference type="GO" id="GO:0005248">
    <property type="term" value="F:voltage-gated sodium channel activity"/>
    <property type="evidence" value="ECO:0007669"/>
    <property type="project" value="TreeGrafter"/>
</dbReference>
<accession>A0A814QCH4</accession>
<dbReference type="InterPro" id="IPR043203">
    <property type="entry name" value="VGCC_Ca_Na"/>
</dbReference>
<feature type="transmembrane region" description="Helical" evidence="6">
    <location>
        <begin position="264"/>
        <end position="285"/>
    </location>
</feature>
<feature type="transmembrane region" description="Helical" evidence="6">
    <location>
        <begin position="205"/>
        <end position="227"/>
    </location>
</feature>
<dbReference type="Proteomes" id="UP000663860">
    <property type="component" value="Unassembled WGS sequence"/>
</dbReference>
<keyword evidence="5" id="KW-0175">Coiled coil</keyword>
<evidence type="ECO:0000256" key="4">
    <source>
        <dbReference type="ARBA" id="ARBA00023136"/>
    </source>
</evidence>
<keyword evidence="2 6" id="KW-0812">Transmembrane</keyword>
<dbReference type="Gene3D" id="1.20.120.350">
    <property type="entry name" value="Voltage-gated potassium channels. Chain C"/>
    <property type="match status" value="1"/>
</dbReference>
<dbReference type="Gene3D" id="1.10.238.10">
    <property type="entry name" value="EF-hand"/>
    <property type="match status" value="1"/>
</dbReference>
<evidence type="ECO:0000256" key="1">
    <source>
        <dbReference type="ARBA" id="ARBA00004141"/>
    </source>
</evidence>